<dbReference type="GO" id="GO:0038023">
    <property type="term" value="F:signaling receptor activity"/>
    <property type="evidence" value="ECO:0007669"/>
    <property type="project" value="InterPro"/>
</dbReference>
<feature type="region of interest" description="Disordered" evidence="1">
    <location>
        <begin position="314"/>
        <end position="486"/>
    </location>
</feature>
<dbReference type="OrthoDB" id="2502567at2759"/>
<sequence>MEQVETSPPNTPADTSPGPQPETSSSSPEYSIQPFVTMPEKDSTNLDTSLPSQPPSNSSPQNSSNAENLTGPVIQPEPSNPFPVNHPTSRDASTSGPATVMFPPSSMQANTTVPAQSSSPSDPPTNSHPDEPHNISVTVQAVPGQASKNSPESVVPAPSRGAVIALGVLTAFFVTLIVVLLLWRRRQERRKKPSDLPSEMQDNEKGDSAPPSRSTSSSHRPLTTVPPPKAHAKAGPGIPNPFGRRGITRPSRPASLPLDSRIAKAERMQKAQSQEVKAQARPSSWRSSIAGVWESLGLPSRVLHDPNSHFWSDSVSVTSEDSTRNLVSRPSAIPEEMSMRAETDAPTPNSDIQSTRSHSPAPSRKTTGSVNTNAHNLQSSSSSQPSERQDSGSLVVSGQDTQSISRSNDSLDSHTTCSDHSCKSPTESSPVKDKPKLTVDAVENTSVKQNLSHSPIGSGSLDSHTISSDRSCKSPDHSSPVKNNEKFPVIALENTQVTQTIPI</sequence>
<dbReference type="EMBL" id="VSWC01000132">
    <property type="protein sequence ID" value="KAA1079835.1"/>
    <property type="molecule type" value="Genomic_DNA"/>
</dbReference>
<name>A0A5B0MS90_PUCGR</name>
<evidence type="ECO:0000313" key="4">
    <source>
        <dbReference type="Proteomes" id="UP000324748"/>
    </source>
</evidence>
<feature type="compositionally biased region" description="Polar residues" evidence="1">
    <location>
        <begin position="443"/>
        <end position="469"/>
    </location>
</feature>
<comment type="caution">
    <text evidence="3">The sequence shown here is derived from an EMBL/GenBank/DDBJ whole genome shotgun (WGS) entry which is preliminary data.</text>
</comment>
<dbReference type="AlphaFoldDB" id="A0A5B0MS90"/>
<feature type="compositionally biased region" description="Polar residues" evidence="1">
    <location>
        <begin position="86"/>
        <end position="97"/>
    </location>
</feature>
<organism evidence="3 4">
    <name type="scientific">Puccinia graminis f. sp. tritici</name>
    <dbReference type="NCBI Taxonomy" id="56615"/>
    <lineage>
        <taxon>Eukaryota</taxon>
        <taxon>Fungi</taxon>
        <taxon>Dikarya</taxon>
        <taxon>Basidiomycota</taxon>
        <taxon>Pucciniomycotina</taxon>
        <taxon>Pucciniomycetes</taxon>
        <taxon>Pucciniales</taxon>
        <taxon>Pucciniaceae</taxon>
        <taxon>Puccinia</taxon>
    </lineage>
</organism>
<protein>
    <submittedName>
        <fullName evidence="3">Uncharacterized protein</fullName>
    </submittedName>
</protein>
<feature type="region of interest" description="Disordered" evidence="1">
    <location>
        <begin position="1"/>
        <end position="156"/>
    </location>
</feature>
<evidence type="ECO:0000256" key="1">
    <source>
        <dbReference type="SAM" id="MobiDB-lite"/>
    </source>
</evidence>
<feature type="region of interest" description="Disordered" evidence="1">
    <location>
        <begin position="189"/>
        <end position="255"/>
    </location>
</feature>
<keyword evidence="4" id="KW-1185">Reference proteome</keyword>
<feature type="compositionally biased region" description="Polar residues" evidence="1">
    <location>
        <begin position="21"/>
        <end position="30"/>
    </location>
</feature>
<dbReference type="Proteomes" id="UP000324748">
    <property type="component" value="Unassembled WGS sequence"/>
</dbReference>
<feature type="compositionally biased region" description="Polar residues" evidence="1">
    <location>
        <begin position="105"/>
        <end position="127"/>
    </location>
</feature>
<keyword evidence="2" id="KW-1133">Transmembrane helix</keyword>
<feature type="compositionally biased region" description="Low complexity" evidence="1">
    <location>
        <begin position="55"/>
        <end position="65"/>
    </location>
</feature>
<feature type="compositionally biased region" description="Low complexity" evidence="1">
    <location>
        <begin position="208"/>
        <end position="223"/>
    </location>
</feature>
<reference evidence="3 4" key="1">
    <citation type="submission" date="2019-05" db="EMBL/GenBank/DDBJ databases">
        <title>Emergence of the Ug99 lineage of the wheat stem rust pathogen through somatic hybridization.</title>
        <authorList>
            <person name="Li F."/>
            <person name="Upadhyaya N.M."/>
            <person name="Sperschneider J."/>
            <person name="Matny O."/>
            <person name="Nguyen-Phuc H."/>
            <person name="Mago R."/>
            <person name="Raley C."/>
            <person name="Miller M.E."/>
            <person name="Silverstein K.A.T."/>
            <person name="Henningsen E."/>
            <person name="Hirsch C.D."/>
            <person name="Visser B."/>
            <person name="Pretorius Z.A."/>
            <person name="Steffenson B.J."/>
            <person name="Schwessinger B."/>
            <person name="Dodds P.N."/>
            <person name="Figueroa M."/>
        </authorList>
    </citation>
    <scope>NUCLEOTIDE SEQUENCE [LARGE SCALE GENOMIC DNA]</scope>
    <source>
        <strain evidence="3">21-0</strain>
    </source>
</reference>
<dbReference type="PANTHER" id="PTHR20437">
    <property type="entry name" value="TUMOR NECROSIS FACTOR RECEPTOR SUBFAMILY MEMBER 13/17"/>
    <property type="match status" value="1"/>
</dbReference>
<feature type="compositionally biased region" description="Polar residues" evidence="1">
    <location>
        <begin position="1"/>
        <end position="14"/>
    </location>
</feature>
<feature type="transmembrane region" description="Helical" evidence="2">
    <location>
        <begin position="162"/>
        <end position="183"/>
    </location>
</feature>
<dbReference type="GO" id="GO:0033209">
    <property type="term" value="P:tumor necrosis factor-mediated signaling pathway"/>
    <property type="evidence" value="ECO:0007669"/>
    <property type="project" value="InterPro"/>
</dbReference>
<dbReference type="PANTHER" id="PTHR20437:SF3">
    <property type="entry name" value="BCMA TALL-1 BINDING DOMAIN-CONTAINING PROTEIN"/>
    <property type="match status" value="1"/>
</dbReference>
<accession>A0A5B0MS90</accession>
<keyword evidence="2" id="KW-0812">Transmembrane</keyword>
<evidence type="ECO:0000256" key="2">
    <source>
        <dbReference type="SAM" id="Phobius"/>
    </source>
</evidence>
<feature type="compositionally biased region" description="Polar residues" evidence="1">
    <location>
        <begin position="346"/>
        <end position="377"/>
    </location>
</feature>
<feature type="compositionally biased region" description="Polar residues" evidence="1">
    <location>
        <begin position="394"/>
        <end position="429"/>
    </location>
</feature>
<keyword evidence="2" id="KW-0472">Membrane</keyword>
<gene>
    <name evidence="3" type="ORF">PGT21_025546</name>
</gene>
<proteinExistence type="predicted"/>
<evidence type="ECO:0000313" key="3">
    <source>
        <dbReference type="EMBL" id="KAA1079835.1"/>
    </source>
</evidence>
<dbReference type="InterPro" id="IPR043521">
    <property type="entry name" value="TNFR_13C/17"/>
</dbReference>